<evidence type="ECO:0000313" key="2">
    <source>
        <dbReference type="Proteomes" id="UP001320420"/>
    </source>
</evidence>
<proteinExistence type="predicted"/>
<name>A0AAN9UYT7_9PEZI</name>
<keyword evidence="2" id="KW-1185">Reference proteome</keyword>
<dbReference type="Proteomes" id="UP001320420">
    <property type="component" value="Unassembled WGS sequence"/>
</dbReference>
<gene>
    <name evidence="1" type="ORF">SLS62_007746</name>
</gene>
<comment type="caution">
    <text evidence="1">The sequence shown here is derived from an EMBL/GenBank/DDBJ whole genome shotgun (WGS) entry which is preliminary data.</text>
</comment>
<organism evidence="1 2">
    <name type="scientific">Diatrype stigma</name>
    <dbReference type="NCBI Taxonomy" id="117547"/>
    <lineage>
        <taxon>Eukaryota</taxon>
        <taxon>Fungi</taxon>
        <taxon>Dikarya</taxon>
        <taxon>Ascomycota</taxon>
        <taxon>Pezizomycotina</taxon>
        <taxon>Sordariomycetes</taxon>
        <taxon>Xylariomycetidae</taxon>
        <taxon>Xylariales</taxon>
        <taxon>Diatrypaceae</taxon>
        <taxon>Diatrype</taxon>
    </lineage>
</organism>
<protein>
    <submittedName>
        <fullName evidence="1">Uncharacterized protein</fullName>
    </submittedName>
</protein>
<dbReference type="AlphaFoldDB" id="A0AAN9UYT7"/>
<dbReference type="EMBL" id="JAKJXP020000066">
    <property type="protein sequence ID" value="KAK7750338.1"/>
    <property type="molecule type" value="Genomic_DNA"/>
</dbReference>
<reference evidence="1 2" key="1">
    <citation type="submission" date="2024-02" db="EMBL/GenBank/DDBJ databases">
        <title>De novo assembly and annotation of 12 fungi associated with fruit tree decline syndrome in Ontario, Canada.</title>
        <authorList>
            <person name="Sulman M."/>
            <person name="Ellouze W."/>
            <person name="Ilyukhin E."/>
        </authorList>
    </citation>
    <scope>NUCLEOTIDE SEQUENCE [LARGE SCALE GENOMIC DNA]</scope>
    <source>
        <strain evidence="1 2">M11/M66-122</strain>
    </source>
</reference>
<sequence>MYQPSDIERQNIVQTVFGEDLVQHTSSSRFESYFEHYCSIVCPSAPGDAVIQLDTPVLRTHTDVTDCVRLLVQDPKVSFDEFVAKTVDQKSEGASLREKRHVARVAVEVPFAVNCTFGDHYSDNFSQGFYKHFKWDGDVSFLDFMENAFTVGIEKVQSTEEQWNNTEMMAKKASLKAWKLTNRYGIHIRGTDNILEHLMFDAKSKTLKVFHQVAFIRAHLEKSKHESLDLSFEQSLRRGTLPPRLLLETLLTFHDVLFPVASIREKRSSASLENMIQKHGFDAEGRWVGFVRDTPVDMTFDYWGGRLSVLHNIVKQPPPANAIVAWVERHTSERNALTVAIARMLRRKLSEVRAGFPMLGKNTIRSLWVFVESYDDFPKAMLQPPHH</sequence>
<evidence type="ECO:0000313" key="1">
    <source>
        <dbReference type="EMBL" id="KAK7750338.1"/>
    </source>
</evidence>
<accession>A0AAN9UYT7</accession>